<reference evidence="10 12" key="2">
    <citation type="submission" date="2023-09" db="EMBL/GenBank/DDBJ databases">
        <title>Complete-Gapless Cercospora beticola genome.</title>
        <authorList>
            <person name="Wyatt N.A."/>
            <person name="Spanner R.E."/>
            <person name="Bolton M.D."/>
        </authorList>
    </citation>
    <scope>NUCLEOTIDE SEQUENCE [LARGE SCALE GENOMIC DNA]</scope>
    <source>
        <strain evidence="10">Cb09-40</strain>
    </source>
</reference>
<evidence type="ECO:0000256" key="7">
    <source>
        <dbReference type="SAM" id="SignalP"/>
    </source>
</evidence>
<feature type="active site" description="Charge relay system" evidence="5">
    <location>
        <position position="197"/>
    </location>
</feature>
<protein>
    <submittedName>
        <fullName evidence="9">Alkaline protease 2</fullName>
    </submittedName>
</protein>
<dbReference type="SUPFAM" id="SSF52743">
    <property type="entry name" value="Subtilisin-like"/>
    <property type="match status" value="1"/>
</dbReference>
<gene>
    <name evidence="9" type="ORF">CB0940_01015</name>
    <name evidence="10" type="ORF">RHO25_001046</name>
</gene>
<dbReference type="InterPro" id="IPR050131">
    <property type="entry name" value="Peptidase_S8_subtilisin-like"/>
</dbReference>
<keyword evidence="2 5" id="KW-0645">Protease</keyword>
<dbReference type="PROSITE" id="PS00137">
    <property type="entry name" value="SUBTILASE_HIS"/>
    <property type="match status" value="1"/>
</dbReference>
<accession>A0A2G5IBW2</accession>
<dbReference type="Proteomes" id="UP000230605">
    <property type="component" value="Chromosome 1"/>
</dbReference>
<organism evidence="9 11">
    <name type="scientific">Cercospora beticola</name>
    <name type="common">Sugarbeet leaf spot fungus</name>
    <dbReference type="NCBI Taxonomy" id="122368"/>
    <lineage>
        <taxon>Eukaryota</taxon>
        <taxon>Fungi</taxon>
        <taxon>Dikarya</taxon>
        <taxon>Ascomycota</taxon>
        <taxon>Pezizomycotina</taxon>
        <taxon>Dothideomycetes</taxon>
        <taxon>Dothideomycetidae</taxon>
        <taxon>Mycosphaerellales</taxon>
        <taxon>Mycosphaerellaceae</taxon>
        <taxon>Cercospora</taxon>
    </lineage>
</organism>
<keyword evidence="3 5" id="KW-0378">Hydrolase</keyword>
<dbReference type="GO" id="GO:0004252">
    <property type="term" value="F:serine-type endopeptidase activity"/>
    <property type="evidence" value="ECO:0007669"/>
    <property type="project" value="UniProtKB-UniRule"/>
</dbReference>
<evidence type="ECO:0000256" key="6">
    <source>
        <dbReference type="RuleBase" id="RU003355"/>
    </source>
</evidence>
<evidence type="ECO:0000313" key="9">
    <source>
        <dbReference type="EMBL" id="PIB02014.1"/>
    </source>
</evidence>
<dbReference type="Pfam" id="PF00082">
    <property type="entry name" value="Peptidase_S8"/>
    <property type="match status" value="1"/>
</dbReference>
<dbReference type="InterPro" id="IPR036852">
    <property type="entry name" value="Peptidase_S8/S53_dom_sf"/>
</dbReference>
<feature type="signal peptide" evidence="7">
    <location>
        <begin position="1"/>
        <end position="23"/>
    </location>
</feature>
<name>A0A2G5IBW2_CERBT</name>
<dbReference type="PRINTS" id="PR00723">
    <property type="entry name" value="SUBTILISIN"/>
</dbReference>
<dbReference type="PANTHER" id="PTHR43806">
    <property type="entry name" value="PEPTIDASE S8"/>
    <property type="match status" value="1"/>
</dbReference>
<feature type="domain" description="Peptidase S8/S53" evidence="8">
    <location>
        <begin position="158"/>
        <end position="406"/>
    </location>
</feature>
<evidence type="ECO:0000313" key="12">
    <source>
        <dbReference type="Proteomes" id="UP001302367"/>
    </source>
</evidence>
<dbReference type="Gene3D" id="3.40.50.200">
    <property type="entry name" value="Peptidase S8/S53 domain"/>
    <property type="match status" value="1"/>
</dbReference>
<dbReference type="InterPro" id="IPR023827">
    <property type="entry name" value="Peptidase_S8_Asp-AS"/>
</dbReference>
<feature type="active site" description="Charge relay system" evidence="5">
    <location>
        <position position="363"/>
    </location>
</feature>
<evidence type="ECO:0000256" key="2">
    <source>
        <dbReference type="ARBA" id="ARBA00022670"/>
    </source>
</evidence>
<evidence type="ECO:0000313" key="11">
    <source>
        <dbReference type="Proteomes" id="UP000230605"/>
    </source>
</evidence>
<evidence type="ECO:0000256" key="3">
    <source>
        <dbReference type="ARBA" id="ARBA00022801"/>
    </source>
</evidence>
<dbReference type="InterPro" id="IPR000209">
    <property type="entry name" value="Peptidase_S8/S53_dom"/>
</dbReference>
<evidence type="ECO:0000256" key="4">
    <source>
        <dbReference type="ARBA" id="ARBA00022825"/>
    </source>
</evidence>
<dbReference type="AlphaFoldDB" id="A0A2G5IBW2"/>
<dbReference type="InterPro" id="IPR023828">
    <property type="entry name" value="Peptidase_S8_Ser-AS"/>
</dbReference>
<feature type="chain" id="PRO_5013720802" evidence="7">
    <location>
        <begin position="24"/>
        <end position="453"/>
    </location>
</feature>
<keyword evidence="4 5" id="KW-0720">Serine protease</keyword>
<dbReference type="Proteomes" id="UP001302367">
    <property type="component" value="Chromosome 1"/>
</dbReference>
<dbReference type="PROSITE" id="PS00136">
    <property type="entry name" value="SUBTILASE_ASP"/>
    <property type="match status" value="1"/>
</dbReference>
<reference evidence="9 11" key="1">
    <citation type="submission" date="2015-10" db="EMBL/GenBank/DDBJ databases">
        <title>The cercosporin biosynthetic gene cluster was horizontally transferred to several fungal lineages and shown to be expanded in Cercospora beticola based on microsynteny with recipient genomes.</title>
        <authorList>
            <person name="De Jonge R."/>
            <person name="Ebert M.K."/>
            <person name="Suttle J.C."/>
            <person name="Jurick Ii W.M."/>
            <person name="Secor G.A."/>
            <person name="Thomma B.P."/>
            <person name="Van De Peer Y."/>
            <person name="Bolton M.D."/>
        </authorList>
    </citation>
    <scope>NUCLEOTIDE SEQUENCE [LARGE SCALE GENOMIC DNA]</scope>
    <source>
        <strain evidence="9 11">09-40</strain>
    </source>
</reference>
<sequence>MWRRFGQCIALATLGLSVSSVLAIPSQLSSQPSQPSSHQSGGEEHIVVIDKSKPVPAKVEEILRQLDLNTTHPDVRHIFNNSYFQGFSASMKSHCLDLLANMTEVTMVEKATTVSRGNVYSTRPNAPWGLQRISTALALKGSESSLDYTYNFADDSLGNGVDIYILDTGLYAQHNVFGGRANMLWSFDGDMRDNDGHGTHVSGTAAGSILGVASKAQLYGVKALDSNGLGSSSDVIAGIDYVIRRHEEQLRSGKDYTGSVISMSLATSEPVQAIDAAVSAALAAGIHVCVAAGNNGEDACQSSPASSGGSKGSAITVGAIDMDNQRASFSNHGSCVDLYAPGVNIISSWIGKPNMVNSLSGTSMATPHVTGIIAYAMKNKTLAASPSLMKEWLRMTALPLEDGTLSANNGVHASKSSRRAMNAPINRARIGQRNVWAYSTTKVPIAGVAQLRK</sequence>
<dbReference type="FunFam" id="3.40.50.200:FF:000007">
    <property type="entry name" value="Subtilisin-like serine protease"/>
    <property type="match status" value="1"/>
</dbReference>
<dbReference type="PROSITE" id="PS00138">
    <property type="entry name" value="SUBTILASE_SER"/>
    <property type="match status" value="1"/>
</dbReference>
<evidence type="ECO:0000259" key="8">
    <source>
        <dbReference type="Pfam" id="PF00082"/>
    </source>
</evidence>
<dbReference type="CDD" id="cd04077">
    <property type="entry name" value="Peptidases_S8_PCSK9_ProteinaseK_like"/>
    <property type="match status" value="1"/>
</dbReference>
<feature type="active site" description="Charge relay system" evidence="5">
    <location>
        <position position="167"/>
    </location>
</feature>
<dbReference type="OrthoDB" id="206201at2759"/>
<dbReference type="PANTHER" id="PTHR43806:SF11">
    <property type="entry name" value="CEREVISIN-RELATED"/>
    <property type="match status" value="1"/>
</dbReference>
<dbReference type="InterPro" id="IPR015500">
    <property type="entry name" value="Peptidase_S8_subtilisin-rel"/>
</dbReference>
<dbReference type="GO" id="GO:0006508">
    <property type="term" value="P:proteolysis"/>
    <property type="evidence" value="ECO:0007669"/>
    <property type="project" value="UniProtKB-KW"/>
</dbReference>
<dbReference type="EMBL" id="LKMD01000100">
    <property type="protein sequence ID" value="PIB02014.1"/>
    <property type="molecule type" value="Genomic_DNA"/>
</dbReference>
<comment type="similarity">
    <text evidence="1 5 6">Belongs to the peptidase S8 family.</text>
</comment>
<keyword evidence="12" id="KW-1185">Reference proteome</keyword>
<proteinExistence type="inferred from homology"/>
<dbReference type="EMBL" id="CP134184">
    <property type="protein sequence ID" value="WPA96439.1"/>
    <property type="molecule type" value="Genomic_DNA"/>
</dbReference>
<keyword evidence="7" id="KW-0732">Signal</keyword>
<evidence type="ECO:0000256" key="1">
    <source>
        <dbReference type="ARBA" id="ARBA00011073"/>
    </source>
</evidence>
<evidence type="ECO:0000256" key="5">
    <source>
        <dbReference type="PROSITE-ProRule" id="PRU01240"/>
    </source>
</evidence>
<dbReference type="InterPro" id="IPR034193">
    <property type="entry name" value="PCSK9_ProteinaseK-like"/>
</dbReference>
<evidence type="ECO:0000313" key="10">
    <source>
        <dbReference type="EMBL" id="WPA96439.1"/>
    </source>
</evidence>
<dbReference type="InterPro" id="IPR022398">
    <property type="entry name" value="Peptidase_S8_His-AS"/>
</dbReference>
<dbReference type="PROSITE" id="PS51892">
    <property type="entry name" value="SUBTILASE"/>
    <property type="match status" value="1"/>
</dbReference>